<organism evidence="8 9">
    <name type="scientific">Metarhizium guizhouense (strain ARSEF 977)</name>
    <dbReference type="NCBI Taxonomy" id="1276136"/>
    <lineage>
        <taxon>Eukaryota</taxon>
        <taxon>Fungi</taxon>
        <taxon>Dikarya</taxon>
        <taxon>Ascomycota</taxon>
        <taxon>Pezizomycotina</taxon>
        <taxon>Sordariomycetes</taxon>
        <taxon>Hypocreomycetidae</taxon>
        <taxon>Hypocreales</taxon>
        <taxon>Clavicipitaceae</taxon>
        <taxon>Metarhizium</taxon>
    </lineage>
</organism>
<gene>
    <name evidence="8" type="ORF">MGU_11491</name>
</gene>
<dbReference type="GO" id="GO:0016020">
    <property type="term" value="C:membrane"/>
    <property type="evidence" value="ECO:0007669"/>
    <property type="project" value="UniProtKB-SubCell"/>
</dbReference>
<proteinExistence type="inferred from homology"/>
<dbReference type="AlphaFoldDB" id="A0A0B4GF93"/>
<dbReference type="Proteomes" id="UP000031192">
    <property type="component" value="Unassembled WGS sequence"/>
</dbReference>
<name>A0A0B4GF93_METGA</name>
<dbReference type="EMBL" id="AZNH01000200">
    <property type="protein sequence ID" value="KID81123.1"/>
    <property type="molecule type" value="Genomic_DNA"/>
</dbReference>
<keyword evidence="6" id="KW-0479">Metal-binding</keyword>
<dbReference type="InterPro" id="IPR004254">
    <property type="entry name" value="AdipoR/HlyIII-related"/>
</dbReference>
<keyword evidence="6" id="KW-0862">Zinc</keyword>
<dbReference type="PANTHER" id="PTHR20855">
    <property type="entry name" value="ADIPOR/PROGESTIN RECEPTOR-RELATED"/>
    <property type="match status" value="1"/>
</dbReference>
<evidence type="ECO:0000256" key="4">
    <source>
        <dbReference type="ARBA" id="ARBA00022989"/>
    </source>
</evidence>
<feature type="binding site" evidence="6">
    <location>
        <position position="266"/>
    </location>
    <ligand>
        <name>Zn(2+)</name>
        <dbReference type="ChEBI" id="CHEBI:29105"/>
    </ligand>
</feature>
<evidence type="ECO:0000256" key="3">
    <source>
        <dbReference type="ARBA" id="ARBA00022692"/>
    </source>
</evidence>
<evidence type="ECO:0000256" key="5">
    <source>
        <dbReference type="ARBA" id="ARBA00023136"/>
    </source>
</evidence>
<comment type="caution">
    <text evidence="8">The sequence shown here is derived from an EMBL/GenBank/DDBJ whole genome shotgun (WGS) entry which is preliminary data.</text>
</comment>
<feature type="transmembrane region" description="Helical" evidence="7">
    <location>
        <begin position="99"/>
        <end position="118"/>
    </location>
</feature>
<comment type="similarity">
    <text evidence="2">Belongs to the ADIPOR family.</text>
</comment>
<feature type="transmembrane region" description="Helical" evidence="7">
    <location>
        <begin position="196"/>
        <end position="217"/>
    </location>
</feature>
<keyword evidence="5 7" id="KW-0472">Membrane</keyword>
<evidence type="ECO:0000256" key="7">
    <source>
        <dbReference type="SAM" id="Phobius"/>
    </source>
</evidence>
<keyword evidence="3 7" id="KW-0812">Transmembrane</keyword>
<evidence type="ECO:0000256" key="1">
    <source>
        <dbReference type="ARBA" id="ARBA00004141"/>
    </source>
</evidence>
<dbReference type="PANTHER" id="PTHR20855:SF52">
    <property type="entry name" value="ADIPONECTIN RECEPTOR PROTEIN"/>
    <property type="match status" value="1"/>
</dbReference>
<dbReference type="GO" id="GO:0038023">
    <property type="term" value="F:signaling receptor activity"/>
    <property type="evidence" value="ECO:0007669"/>
    <property type="project" value="TreeGrafter"/>
</dbReference>
<dbReference type="HOGENOM" id="CLU_023075_2_0_1"/>
<feature type="transmembrane region" description="Helical" evidence="7">
    <location>
        <begin position="164"/>
        <end position="184"/>
    </location>
</feature>
<evidence type="ECO:0000256" key="2">
    <source>
        <dbReference type="ARBA" id="ARBA00007018"/>
    </source>
</evidence>
<feature type="binding site" evidence="6">
    <location>
        <position position="270"/>
    </location>
    <ligand>
        <name>Zn(2+)</name>
        <dbReference type="ChEBI" id="CHEBI:29105"/>
    </ligand>
</feature>
<feature type="transmembrane region" description="Helical" evidence="7">
    <location>
        <begin position="229"/>
        <end position="248"/>
    </location>
</feature>
<dbReference type="Pfam" id="PF03006">
    <property type="entry name" value="HlyIII"/>
    <property type="match status" value="1"/>
</dbReference>
<protein>
    <submittedName>
        <fullName evidence="8">Hly-III-related protein</fullName>
    </submittedName>
</protein>
<evidence type="ECO:0000256" key="6">
    <source>
        <dbReference type="PIRSR" id="PIRSR604254-1"/>
    </source>
</evidence>
<sequence>MPTKSTVNNTITAIGTKTEASLLIWDDLPDWRRDNGFIYSGYRQILPSYLHSLGSLFYLHNQTVNIWSHLVGTIVTLGASLYLHYVIYPRYESATLSDALVFACFSTGTVLCLGMSATFHALQDHSQEVARWGNKLDYTGIVALIVGSHVPALYYGFSCKPGLFSTYLCLICLLGAGCTTIAWIEQFRTPQWRLCRAMMFVGLGLSSMIPVIHGITIYGYKGLENRMSVTWTIVQGALYIFGAVLYATRWPERVFPGDFDVWGNSHQIFHICVLLAVATHFYGMANAFDYHHTVLGTHCFNE</sequence>
<keyword evidence="9" id="KW-1185">Reference proteome</keyword>
<comment type="subcellular location">
    <subcellularLocation>
        <location evidence="1">Membrane</location>
        <topology evidence="1">Multi-pass membrane protein</topology>
    </subcellularLocation>
</comment>
<evidence type="ECO:0000313" key="9">
    <source>
        <dbReference type="Proteomes" id="UP000031192"/>
    </source>
</evidence>
<dbReference type="GO" id="GO:0046872">
    <property type="term" value="F:metal ion binding"/>
    <property type="evidence" value="ECO:0007669"/>
    <property type="project" value="UniProtKB-KW"/>
</dbReference>
<accession>A0A0B4GF93</accession>
<feature type="transmembrane region" description="Helical" evidence="7">
    <location>
        <begin position="268"/>
        <end position="288"/>
    </location>
</feature>
<feature type="binding site" evidence="6">
    <location>
        <position position="120"/>
    </location>
    <ligand>
        <name>Zn(2+)</name>
        <dbReference type="ChEBI" id="CHEBI:29105"/>
    </ligand>
</feature>
<keyword evidence="4 7" id="KW-1133">Transmembrane helix</keyword>
<feature type="transmembrane region" description="Helical" evidence="7">
    <location>
        <begin position="138"/>
        <end position="157"/>
    </location>
</feature>
<feature type="transmembrane region" description="Helical" evidence="7">
    <location>
        <begin position="66"/>
        <end position="87"/>
    </location>
</feature>
<evidence type="ECO:0000313" key="8">
    <source>
        <dbReference type="EMBL" id="KID81123.1"/>
    </source>
</evidence>
<reference evidence="8 9" key="1">
    <citation type="journal article" date="2014" name="Proc. Natl. Acad. Sci. U.S.A.">
        <title>Trajectory and genomic determinants of fungal-pathogen speciation and host adaptation.</title>
        <authorList>
            <person name="Hu X."/>
            <person name="Xiao G."/>
            <person name="Zheng P."/>
            <person name="Shang Y."/>
            <person name="Su Y."/>
            <person name="Zhang X."/>
            <person name="Liu X."/>
            <person name="Zhan S."/>
            <person name="St Leger R.J."/>
            <person name="Wang C."/>
        </authorList>
    </citation>
    <scope>NUCLEOTIDE SEQUENCE [LARGE SCALE GENOMIC DNA]</scope>
    <source>
        <strain evidence="8 9">ARSEF 977</strain>
    </source>
</reference>
<dbReference type="GO" id="GO:0006882">
    <property type="term" value="P:intracellular zinc ion homeostasis"/>
    <property type="evidence" value="ECO:0007669"/>
    <property type="project" value="TreeGrafter"/>
</dbReference>